<dbReference type="EMBL" id="JAAIUW010000007">
    <property type="protein sequence ID" value="KAF7822789.1"/>
    <property type="molecule type" value="Genomic_DNA"/>
</dbReference>
<evidence type="ECO:0000313" key="11">
    <source>
        <dbReference type="Proteomes" id="UP000634136"/>
    </source>
</evidence>
<feature type="domain" description="Apple" evidence="9">
    <location>
        <begin position="332"/>
        <end position="429"/>
    </location>
</feature>
<keyword evidence="1" id="KW-0597">Phosphoprotein</keyword>
<keyword evidence="10" id="KW-0430">Lectin</keyword>
<evidence type="ECO:0000256" key="2">
    <source>
        <dbReference type="ARBA" id="ARBA00022729"/>
    </source>
</evidence>
<dbReference type="PANTHER" id="PTHR32444:SF183">
    <property type="entry name" value="APPLE DOMAIN-CONTAINING PROTEIN"/>
    <property type="match status" value="1"/>
</dbReference>
<dbReference type="InterPro" id="IPR000858">
    <property type="entry name" value="S_locus_glycoprot_dom"/>
</dbReference>
<evidence type="ECO:0000256" key="7">
    <source>
        <dbReference type="SAM" id="SignalP"/>
    </source>
</evidence>
<feature type="transmembrane region" description="Helical" evidence="6">
    <location>
        <begin position="463"/>
        <end position="486"/>
    </location>
</feature>
<evidence type="ECO:0000256" key="6">
    <source>
        <dbReference type="SAM" id="Phobius"/>
    </source>
</evidence>
<feature type="chain" id="PRO_5032799680" evidence="7">
    <location>
        <begin position="37"/>
        <end position="1858"/>
    </location>
</feature>
<dbReference type="GO" id="GO:0048544">
    <property type="term" value="P:recognition of pollen"/>
    <property type="evidence" value="ECO:0007669"/>
    <property type="project" value="InterPro"/>
</dbReference>
<evidence type="ECO:0000256" key="3">
    <source>
        <dbReference type="ARBA" id="ARBA00023157"/>
    </source>
</evidence>
<evidence type="ECO:0000259" key="8">
    <source>
        <dbReference type="PROSITE" id="PS50927"/>
    </source>
</evidence>
<dbReference type="GO" id="GO:0016301">
    <property type="term" value="F:kinase activity"/>
    <property type="evidence" value="ECO:0007669"/>
    <property type="project" value="UniProtKB-KW"/>
</dbReference>
<dbReference type="Proteomes" id="UP000634136">
    <property type="component" value="Unassembled WGS sequence"/>
</dbReference>
<dbReference type="CDD" id="cd00028">
    <property type="entry name" value="B_lectin"/>
    <property type="match status" value="1"/>
</dbReference>
<feature type="transmembrane region" description="Helical" evidence="6">
    <location>
        <begin position="1057"/>
        <end position="1077"/>
    </location>
</feature>
<keyword evidence="6" id="KW-0472">Membrane</keyword>
<dbReference type="SMART" id="SM00108">
    <property type="entry name" value="B_lectin"/>
    <property type="match status" value="3"/>
</dbReference>
<dbReference type="InterPro" id="IPR001480">
    <property type="entry name" value="Bulb-type_lectin_dom"/>
</dbReference>
<dbReference type="Gene3D" id="3.50.4.10">
    <property type="entry name" value="Hepatocyte Growth Factor"/>
    <property type="match status" value="1"/>
</dbReference>
<dbReference type="OrthoDB" id="785331at2759"/>
<dbReference type="FunFam" id="2.90.10.10:FF:000004">
    <property type="entry name" value="G-type lectin S-receptor-like serine/threonine-protein kinase"/>
    <property type="match status" value="1"/>
</dbReference>
<dbReference type="Pfam" id="PF00954">
    <property type="entry name" value="S_locus_glycop"/>
    <property type="match status" value="3"/>
</dbReference>
<dbReference type="SUPFAM" id="SSF51110">
    <property type="entry name" value="alpha-D-mannose-specific plant lectins"/>
    <property type="match status" value="3"/>
</dbReference>
<dbReference type="CDD" id="cd01098">
    <property type="entry name" value="PAN_AP_plant"/>
    <property type="match status" value="2"/>
</dbReference>
<keyword evidence="6" id="KW-0812">Transmembrane</keyword>
<keyword evidence="6" id="KW-1133">Transmembrane helix</keyword>
<keyword evidence="11" id="KW-1185">Reference proteome</keyword>
<organism evidence="10 11">
    <name type="scientific">Senna tora</name>
    <dbReference type="NCBI Taxonomy" id="362788"/>
    <lineage>
        <taxon>Eukaryota</taxon>
        <taxon>Viridiplantae</taxon>
        <taxon>Streptophyta</taxon>
        <taxon>Embryophyta</taxon>
        <taxon>Tracheophyta</taxon>
        <taxon>Spermatophyta</taxon>
        <taxon>Magnoliopsida</taxon>
        <taxon>eudicotyledons</taxon>
        <taxon>Gunneridae</taxon>
        <taxon>Pentapetalae</taxon>
        <taxon>rosids</taxon>
        <taxon>fabids</taxon>
        <taxon>Fabales</taxon>
        <taxon>Fabaceae</taxon>
        <taxon>Caesalpinioideae</taxon>
        <taxon>Cassia clade</taxon>
        <taxon>Senna</taxon>
    </lineage>
</organism>
<dbReference type="Pfam" id="PF08276">
    <property type="entry name" value="PAN_2"/>
    <property type="match status" value="3"/>
</dbReference>
<keyword evidence="10" id="KW-0808">Transferase</keyword>
<feature type="transmembrane region" description="Helical" evidence="6">
    <location>
        <begin position="1656"/>
        <end position="1680"/>
    </location>
</feature>
<keyword evidence="3" id="KW-1015">Disulfide bond</keyword>
<feature type="domain" description="Bulb-type lectin" evidence="8">
    <location>
        <begin position="642"/>
        <end position="764"/>
    </location>
</feature>
<evidence type="ECO:0000259" key="9">
    <source>
        <dbReference type="PROSITE" id="PS50948"/>
    </source>
</evidence>
<gene>
    <name evidence="10" type="ORF">G2W53_020933</name>
</gene>
<feature type="domain" description="Apple" evidence="9">
    <location>
        <begin position="956"/>
        <end position="1037"/>
    </location>
</feature>
<sequence length="1858" mass="206934">MKSPGTCLTQHTNMELNLALSSVLILLCLTLHSTNAVTYTETLGMGQSIKISDTLVSANGNFELGFFAKMNLTKYYVGIRYKKIPKDNIVWVANRNGAASDNSSAVFTIDEKGNLVVKDDRIEYSVTMVSNISSTHAVLLDSGNLVLLNNSNLNLLWQSFDDPTDTILPGMMVGTDTSSAKSLILTSWTSAEDPSPGVFSVQIGTILPDDGLWYTDIKTEPGDDDYRYYRYNHFTFKSYKGNLTWKREYSSRLVLEVSGELKQQLWLEDKKQWISLESSTCTKNASCGDFSICNPQALDPCECLKGFTPYDSNSWKQGNTSTGCVRKTELRCTNTSDNGLDDGYFPLDKVDFLSGILEVASGEVDFVSNSLPVFQAENASTCQITCSKSCSCVAYAYNFTGYCFFWHDRLLNLINATVDIGDDHNRTSVFLKLAASELISNELNSRNEPGPKVDDKFNYSQKVLYIIIIPILLVTLLTLALFTYCYRKRKLKGKGEDLLLFDVGMSMKVNSSELTDLEKTAKVNKREVKLPLFSFASVSAATDNFSIANKLGEGGFGPVYKAWDLWTSGRGIELMDSVIEDASINKMEVLRYVNIALLCVQESAAERPTMADVVSLLGNDNAVLPDPKSIAFLNVRGTSTSLDIISPSQSIQDGESETLVSAGGTYELGFFSPGSSKGRYMGIWYKESPSTVVWVANRETQLNNTSGVLRVNDEGVLVLVSGTNSIVWLSNVSRKASNPIAQLLDSGNLVVRNENDSNLDNLLWQSFDYPCDTFLPGMKMGKNLETGVERFFSSWKSADDPGQGDCRYKVDHRGYPQGVQLKGNNLIARVGSWNGLTFTGCQAQVLRPKYELMLNGKEVYFEYKLLNESALSRFIISPSGTVQQFFWKGQTSSWEFVLSEPTDQCENYGLCGANSICNIINAPVCECLKGFVPKNPVDWNKSYWSKGCIRRIPLECNNSDRFQKYMGMKLPDTSSSWYSKTMDLKDCQESCLKNCSCTAYANLDIRNGGSGCLLWFDRVIDMRQHLQGGQELYIRLSASELDLTIDHGHDKFHKKKLYIGLGVGSSVLVMGLMALGFSTDIWKKKLHKAGKAIIFYWKHNKSKLRNVDIDLPTFDLSIIGEATNNFSSSNKLGEGGFGPVYKAWRLWTEEKPLELIDEFLEEKSTPAEVIRCMHVGLLCVQQKPEDRPDMSSVVLMLNGEKLLSKPNAPGFYSGRDLDGADFSNRNPNQFSPNEMSLMTYRGTLGMGQSIKTSDTLVSAKGSFELGFFPKQNSTKYYVGIWFKKEKVPIDNIVWVANRKQPVSDSSSAFLTIFKDGNLVVKEGEMVYFVTDIANISTTTTTTRVMLLDSGNLLLLNSSNLNILWQSFDDPTDTLLPGMNLGRDFDSNTSWSLTSWKNAEDPSPGVFSLEVEGGDYMYEKLIIKIKKGSEVYWISDELSNFAFQSYNNRSNTIWNQLGYLTWQGNYTSRLVLEVSGDLNQQFWSQDTNQWVSLQSAKCGRNATCGNFGICNPQAVDPCECLKGFEPYDEDSWNKGDKSAGCVRKTELLCNDLDYDFFRIIRVDLPSNATLDFKTINAPTCQQACSNNCSCVAYAYDFSGHCLLWFDQVLNLKNISVDIGDDNYRPIFFLKLAGSEFLNNVSNTMNNPDHNSNERRKMLIIVIVIVILFGALLTLALFAFYYRRRKLRGTGEDLLKFDVGMSIKVESSEISEVNKVVKVNKKEVKLPFFSFASVSAATDNFSTANKLGEGGFGPVYKAWDLWTSGRGIQLMDSVVEDASINKMEVLRYVNIALLCVQESAAERPSMADVVSLLGNDNAVLPYPKSIAFLNVRGIRNSSSDASSVGNVSINGMTASVMEAR</sequence>
<evidence type="ECO:0000256" key="1">
    <source>
        <dbReference type="ARBA" id="ARBA00022553"/>
    </source>
</evidence>
<feature type="domain" description="Bulb-type lectin" evidence="8">
    <location>
        <begin position="40"/>
        <end position="160"/>
    </location>
</feature>
<feature type="domain" description="Bulb-type lectin" evidence="8">
    <location>
        <begin position="1241"/>
        <end position="1367"/>
    </location>
</feature>
<keyword evidence="10" id="KW-0418">Kinase</keyword>
<dbReference type="InterPro" id="IPR011009">
    <property type="entry name" value="Kinase-like_dom_sf"/>
</dbReference>
<keyword evidence="4 10" id="KW-0675">Receptor</keyword>
<dbReference type="Pfam" id="PF01453">
    <property type="entry name" value="B_lectin"/>
    <property type="match status" value="3"/>
</dbReference>
<dbReference type="PROSITE" id="PS50948">
    <property type="entry name" value="PAN"/>
    <property type="match status" value="3"/>
</dbReference>
<dbReference type="InterPro" id="IPR036426">
    <property type="entry name" value="Bulb-type_lectin_dom_sf"/>
</dbReference>
<feature type="signal peptide" evidence="7">
    <location>
        <begin position="1"/>
        <end position="36"/>
    </location>
</feature>
<keyword evidence="5" id="KW-0325">Glycoprotein</keyword>
<keyword evidence="2 7" id="KW-0732">Signal</keyword>
<protein>
    <submittedName>
        <fullName evidence="10">G-type lectin S-receptor-like serine/threonine-protein kinase</fullName>
    </submittedName>
</protein>
<dbReference type="Gene3D" id="2.90.10.10">
    <property type="entry name" value="Bulb-type lectin domain"/>
    <property type="match status" value="3"/>
</dbReference>
<evidence type="ECO:0000313" key="10">
    <source>
        <dbReference type="EMBL" id="KAF7822789.1"/>
    </source>
</evidence>
<dbReference type="FunFam" id="3.50.4.10:FF:000002">
    <property type="entry name" value="G-type lectin S-receptor-like serine/threonine-protein kinase"/>
    <property type="match status" value="1"/>
</dbReference>
<dbReference type="PANTHER" id="PTHR32444">
    <property type="entry name" value="BULB-TYPE LECTIN DOMAIN-CONTAINING PROTEIN"/>
    <property type="match status" value="1"/>
</dbReference>
<name>A0A834TKI2_9FABA</name>
<dbReference type="SMART" id="SM00473">
    <property type="entry name" value="PAN_AP"/>
    <property type="match status" value="3"/>
</dbReference>
<dbReference type="InterPro" id="IPR003609">
    <property type="entry name" value="Pan_app"/>
</dbReference>
<accession>A0A834TKI2</accession>
<dbReference type="PROSITE" id="PS50927">
    <property type="entry name" value="BULB_LECTIN"/>
    <property type="match status" value="3"/>
</dbReference>
<evidence type="ECO:0000256" key="5">
    <source>
        <dbReference type="ARBA" id="ARBA00023180"/>
    </source>
</evidence>
<dbReference type="Gene3D" id="3.30.200.20">
    <property type="entry name" value="Phosphorylase Kinase, domain 1"/>
    <property type="match status" value="3"/>
</dbReference>
<evidence type="ECO:0000256" key="4">
    <source>
        <dbReference type="ARBA" id="ARBA00023170"/>
    </source>
</evidence>
<dbReference type="SUPFAM" id="SSF56112">
    <property type="entry name" value="Protein kinase-like (PK-like)"/>
    <property type="match status" value="3"/>
</dbReference>
<reference evidence="10" key="1">
    <citation type="submission" date="2020-09" db="EMBL/GenBank/DDBJ databases">
        <title>Genome-Enabled Discovery of Anthraquinone Biosynthesis in Senna tora.</title>
        <authorList>
            <person name="Kang S.-H."/>
            <person name="Pandey R.P."/>
            <person name="Lee C.-M."/>
            <person name="Sim J.-S."/>
            <person name="Jeong J.-T."/>
            <person name="Choi B.-S."/>
            <person name="Jung M."/>
            <person name="Ginzburg D."/>
            <person name="Zhao K."/>
            <person name="Won S.Y."/>
            <person name="Oh T.-J."/>
            <person name="Yu Y."/>
            <person name="Kim N.-H."/>
            <person name="Lee O.R."/>
            <person name="Lee T.-H."/>
            <person name="Bashyal P."/>
            <person name="Kim T.-S."/>
            <person name="Lee W.-H."/>
            <person name="Kawkins C."/>
            <person name="Kim C.-K."/>
            <person name="Kim J.S."/>
            <person name="Ahn B.O."/>
            <person name="Rhee S.Y."/>
            <person name="Sohng J.K."/>
        </authorList>
    </citation>
    <scope>NUCLEOTIDE SEQUENCE</scope>
    <source>
        <tissue evidence="10">Leaf</tissue>
    </source>
</reference>
<comment type="caution">
    <text evidence="10">The sequence shown here is derived from an EMBL/GenBank/DDBJ whole genome shotgun (WGS) entry which is preliminary data.</text>
</comment>
<proteinExistence type="predicted"/>
<dbReference type="GO" id="GO:0030246">
    <property type="term" value="F:carbohydrate binding"/>
    <property type="evidence" value="ECO:0007669"/>
    <property type="project" value="UniProtKB-KW"/>
</dbReference>
<feature type="domain" description="Apple" evidence="9">
    <location>
        <begin position="1548"/>
        <end position="1626"/>
    </location>
</feature>